<evidence type="ECO:0000256" key="1">
    <source>
        <dbReference type="ARBA" id="ARBA00009437"/>
    </source>
</evidence>
<keyword evidence="2" id="KW-0805">Transcription regulation</keyword>
<evidence type="ECO:0000256" key="4">
    <source>
        <dbReference type="ARBA" id="ARBA00023163"/>
    </source>
</evidence>
<evidence type="ECO:0000259" key="5">
    <source>
        <dbReference type="PROSITE" id="PS50931"/>
    </source>
</evidence>
<dbReference type="RefSeq" id="WP_319931792.1">
    <property type="nucleotide sequence ID" value="NZ_VCDN01000157.1"/>
</dbReference>
<comment type="caution">
    <text evidence="6">The sequence shown here is derived from an EMBL/GenBank/DDBJ whole genome shotgun (WGS) entry which is preliminary data.</text>
</comment>
<dbReference type="PANTHER" id="PTHR30537:SF5">
    <property type="entry name" value="HTH-TYPE TRANSCRIPTIONAL ACTIVATOR TTDR-RELATED"/>
    <property type="match status" value="1"/>
</dbReference>
<organism evidence="6 7">
    <name type="scientific">Xenorhabdus santafensis</name>
    <dbReference type="NCBI Taxonomy" id="2582833"/>
    <lineage>
        <taxon>Bacteria</taxon>
        <taxon>Pseudomonadati</taxon>
        <taxon>Pseudomonadota</taxon>
        <taxon>Gammaproteobacteria</taxon>
        <taxon>Enterobacterales</taxon>
        <taxon>Morganellaceae</taxon>
        <taxon>Xenorhabdus</taxon>
    </lineage>
</organism>
<comment type="similarity">
    <text evidence="1">Belongs to the LysR transcriptional regulatory family.</text>
</comment>
<sequence length="327" mass="37651">MKNKNELTGFIPALLVFIKTVETGSFSATARLMSMTPSSVSRIIDRLEAQLNQRLLIRTTRMLQVTECGQEIYHYALKVISATDDLFARAENFRDIPSGVLRITAPNTLGKILLTAFLPTFLINYPDINVELLLTNNIVNIAHDQFDLELRVTGTPPENMVARPLMQIEYVLVCSKNYRKEFPTEPLLLNEHNIFFSEERQFHHGWIFRNKKRTEHVFLEPRFLINSSDAMLEAILQGVGIGIIPTFIANSYISDGLLLKVLPEWKVDNPLPRQAYIITLPQKLLSLKTKVFIEDFMQWLKEREKHQELSDRGLIKELSVMTPERLI</sequence>
<keyword evidence="7" id="KW-1185">Reference proteome</keyword>
<dbReference type="Proteomes" id="UP001271890">
    <property type="component" value="Unassembled WGS sequence"/>
</dbReference>
<dbReference type="CDD" id="cd08422">
    <property type="entry name" value="PBP2_CrgA_like"/>
    <property type="match status" value="1"/>
</dbReference>
<dbReference type="Pfam" id="PF03466">
    <property type="entry name" value="LysR_substrate"/>
    <property type="match status" value="1"/>
</dbReference>
<proteinExistence type="inferred from homology"/>
<gene>
    <name evidence="6" type="ORF">FE392_19395</name>
</gene>
<dbReference type="InterPro" id="IPR000847">
    <property type="entry name" value="LysR_HTH_N"/>
</dbReference>
<evidence type="ECO:0000313" key="6">
    <source>
        <dbReference type="EMBL" id="MDX7989423.1"/>
    </source>
</evidence>
<keyword evidence="4" id="KW-0804">Transcription</keyword>
<evidence type="ECO:0000256" key="2">
    <source>
        <dbReference type="ARBA" id="ARBA00023015"/>
    </source>
</evidence>
<dbReference type="Gene3D" id="1.10.10.10">
    <property type="entry name" value="Winged helix-like DNA-binding domain superfamily/Winged helix DNA-binding domain"/>
    <property type="match status" value="1"/>
</dbReference>
<reference evidence="7" key="1">
    <citation type="journal article" date="2024" name="Toxins">
        <title>Genome Sequence Analysis of Native Xenorhabdus Strains Isolated from Entomopathogenic Nematodes in Argentina.</title>
        <authorList>
            <person name="Palma L."/>
            <person name="Frizzo L."/>
            <person name="Kaiser S."/>
            <person name="Berry C."/>
            <person name="Caballero P."/>
            <person name="Bode H.B."/>
            <person name="Del Valle E.E."/>
        </authorList>
    </citation>
    <scope>NUCLEOTIDE SEQUENCE [LARGE SCALE GENOMIC DNA]</scope>
    <source>
        <strain evidence="7">12</strain>
    </source>
</reference>
<dbReference type="InterPro" id="IPR036390">
    <property type="entry name" value="WH_DNA-bd_sf"/>
</dbReference>
<dbReference type="SUPFAM" id="SSF46785">
    <property type="entry name" value="Winged helix' DNA-binding domain"/>
    <property type="match status" value="1"/>
</dbReference>
<dbReference type="Pfam" id="PF00126">
    <property type="entry name" value="HTH_1"/>
    <property type="match status" value="1"/>
</dbReference>
<dbReference type="InterPro" id="IPR058163">
    <property type="entry name" value="LysR-type_TF_proteobact-type"/>
</dbReference>
<keyword evidence="3" id="KW-0238">DNA-binding</keyword>
<dbReference type="InterPro" id="IPR036388">
    <property type="entry name" value="WH-like_DNA-bd_sf"/>
</dbReference>
<dbReference type="SUPFAM" id="SSF53850">
    <property type="entry name" value="Periplasmic binding protein-like II"/>
    <property type="match status" value="1"/>
</dbReference>
<dbReference type="InterPro" id="IPR005119">
    <property type="entry name" value="LysR_subst-bd"/>
</dbReference>
<dbReference type="Gene3D" id="3.40.190.290">
    <property type="match status" value="1"/>
</dbReference>
<dbReference type="PANTHER" id="PTHR30537">
    <property type="entry name" value="HTH-TYPE TRANSCRIPTIONAL REGULATOR"/>
    <property type="match status" value="1"/>
</dbReference>
<dbReference type="EMBL" id="VCDN01000157">
    <property type="protein sequence ID" value="MDX7989423.1"/>
    <property type="molecule type" value="Genomic_DNA"/>
</dbReference>
<evidence type="ECO:0000256" key="3">
    <source>
        <dbReference type="ARBA" id="ARBA00023125"/>
    </source>
</evidence>
<feature type="domain" description="HTH lysR-type" evidence="5">
    <location>
        <begin position="14"/>
        <end position="66"/>
    </location>
</feature>
<protein>
    <submittedName>
        <fullName evidence="6">LysR family transcriptional regulator</fullName>
    </submittedName>
</protein>
<name>A0ABU4SF39_9GAMM</name>
<dbReference type="PROSITE" id="PS50931">
    <property type="entry name" value="HTH_LYSR"/>
    <property type="match status" value="1"/>
</dbReference>
<accession>A0ABU4SF39</accession>
<evidence type="ECO:0000313" key="7">
    <source>
        <dbReference type="Proteomes" id="UP001271890"/>
    </source>
</evidence>